<accession>A0AA39IP85</accession>
<feature type="transmembrane region" description="Helical" evidence="1">
    <location>
        <begin position="136"/>
        <end position="158"/>
    </location>
</feature>
<keyword evidence="1" id="KW-0472">Membrane</keyword>
<feature type="transmembrane region" description="Helical" evidence="1">
    <location>
        <begin position="229"/>
        <end position="247"/>
    </location>
</feature>
<dbReference type="Gene3D" id="1.20.1070.10">
    <property type="entry name" value="Rhodopsin 7-helix transmembrane proteins"/>
    <property type="match status" value="1"/>
</dbReference>
<dbReference type="Proteomes" id="UP001175271">
    <property type="component" value="Unassembled WGS sequence"/>
</dbReference>
<feature type="transmembrane region" description="Helical" evidence="1">
    <location>
        <begin position="94"/>
        <end position="115"/>
    </location>
</feature>
<proteinExistence type="predicted"/>
<feature type="transmembrane region" description="Helical" evidence="1">
    <location>
        <begin position="267"/>
        <end position="286"/>
    </location>
</feature>
<keyword evidence="1" id="KW-1133">Transmembrane helix</keyword>
<gene>
    <name evidence="2" type="ORF">QR680_010135</name>
</gene>
<feature type="transmembrane region" description="Helical" evidence="1">
    <location>
        <begin position="69"/>
        <end position="88"/>
    </location>
</feature>
<organism evidence="2 3">
    <name type="scientific">Steinernema hermaphroditum</name>
    <dbReference type="NCBI Taxonomy" id="289476"/>
    <lineage>
        <taxon>Eukaryota</taxon>
        <taxon>Metazoa</taxon>
        <taxon>Ecdysozoa</taxon>
        <taxon>Nematoda</taxon>
        <taxon>Chromadorea</taxon>
        <taxon>Rhabditida</taxon>
        <taxon>Tylenchina</taxon>
        <taxon>Panagrolaimomorpha</taxon>
        <taxon>Strongyloidoidea</taxon>
        <taxon>Steinernematidae</taxon>
        <taxon>Steinernema</taxon>
    </lineage>
</organism>
<dbReference type="InterPro" id="IPR019420">
    <property type="entry name" value="7TM_GPCR_serpentine_rcpt_Srbc"/>
</dbReference>
<sequence>MCVISGLLVNMPTMATTAIASCIFSAEIVLSIITLSINGVVLNSLVHNRKVKSKHFNMLLVKMTFDSSFLLGTIVYSGSVLLNLAGIINRPNILFFTGNVVESLEAAVGALHLFLSLDRLCAMKRPVEYETISAKIQKVTVLFIAATFIICFVLYGVTRDSQQIDAKHLFSHFVNVHVQVDVHIVTFCVFLLSLLASVKFSVEYKRYLNTRVVSTTATDVNKVKKINRVVLHLLVSEFLLLIVPNTVEIVLKKIFDGNEVHRYGPINHPLIVVYTTLSAIVFCAIFPKK</sequence>
<keyword evidence="3" id="KW-1185">Reference proteome</keyword>
<feature type="transmembrane region" description="Helical" evidence="1">
    <location>
        <begin position="178"/>
        <end position="198"/>
    </location>
</feature>
<feature type="transmembrane region" description="Helical" evidence="1">
    <location>
        <begin position="30"/>
        <end position="48"/>
    </location>
</feature>
<evidence type="ECO:0000313" key="3">
    <source>
        <dbReference type="Proteomes" id="UP001175271"/>
    </source>
</evidence>
<dbReference type="EMBL" id="JAUCMV010000001">
    <property type="protein sequence ID" value="KAK0427256.1"/>
    <property type="molecule type" value="Genomic_DNA"/>
</dbReference>
<evidence type="ECO:0000256" key="1">
    <source>
        <dbReference type="SAM" id="Phobius"/>
    </source>
</evidence>
<evidence type="ECO:0000313" key="2">
    <source>
        <dbReference type="EMBL" id="KAK0427256.1"/>
    </source>
</evidence>
<comment type="caution">
    <text evidence="2">The sequence shown here is derived from an EMBL/GenBank/DDBJ whole genome shotgun (WGS) entry which is preliminary data.</text>
</comment>
<reference evidence="2" key="1">
    <citation type="submission" date="2023-06" db="EMBL/GenBank/DDBJ databases">
        <title>Genomic analysis of the entomopathogenic nematode Steinernema hermaphroditum.</title>
        <authorList>
            <person name="Schwarz E.M."/>
            <person name="Heppert J.K."/>
            <person name="Baniya A."/>
            <person name="Schwartz H.T."/>
            <person name="Tan C.-H."/>
            <person name="Antoshechkin I."/>
            <person name="Sternberg P.W."/>
            <person name="Goodrich-Blair H."/>
            <person name="Dillman A.R."/>
        </authorList>
    </citation>
    <scope>NUCLEOTIDE SEQUENCE</scope>
    <source>
        <strain evidence="2">PS9179</strain>
        <tissue evidence="2">Whole animal</tissue>
    </source>
</reference>
<name>A0AA39IP85_9BILA</name>
<dbReference type="Pfam" id="PF10316">
    <property type="entry name" value="7TM_GPCR_Srbc"/>
    <property type="match status" value="1"/>
</dbReference>
<keyword evidence="1" id="KW-0812">Transmembrane</keyword>
<evidence type="ECO:0008006" key="4">
    <source>
        <dbReference type="Google" id="ProtNLM"/>
    </source>
</evidence>
<protein>
    <recommendedName>
        <fullName evidence="4">G-protein coupled receptors family 1 profile domain-containing protein</fullName>
    </recommendedName>
</protein>
<dbReference type="AlphaFoldDB" id="A0AA39IP85"/>